<evidence type="ECO:0000256" key="1">
    <source>
        <dbReference type="ARBA" id="ARBA00004123"/>
    </source>
</evidence>
<dbReference type="GO" id="GO:0003676">
    <property type="term" value="F:nucleic acid binding"/>
    <property type="evidence" value="ECO:0007669"/>
    <property type="project" value="InterPro"/>
</dbReference>
<dbReference type="Pfam" id="PF04959">
    <property type="entry name" value="ARS2"/>
    <property type="match status" value="1"/>
</dbReference>
<dbReference type="PANTHER" id="PTHR13165">
    <property type="entry name" value="ARSENITE-RESISTANCE PROTEIN 2"/>
    <property type="match status" value="1"/>
</dbReference>
<evidence type="ECO:0000313" key="6">
    <source>
        <dbReference type="WBParaSite" id="Pan_g5720.t1"/>
    </source>
</evidence>
<sequence length="510" mass="56701">DIAAARTEPIVDDAITELLKLNTDAVNGNKQAATTEGTKLLDTHKTTSIFFKNIPTSVSIQQLEEVCKGFPGFLRLGLSDPVPEAKFAVIKLEGGSDEDIAAARTEPIVDDAITELLKLNTDAVNGNKQAATTEGAKLLDDHKTTSIFFKNIPTSVSIQQLEEVCKGFPGFLRLWLSDPVPEAKFGRRAFASFRRDVRVKKIFWGLKGQKIGDVDLGAAVNRDIKRRVRWVNGLTRHRTVAQNDLKLAAKLVVLFDYKNGLYKGEDDEAKPEPPTDLELAIARSKNPVLENITEFLIEEANAEEDVLLGLSESSTAQSKQTFEVDEEMLKTLDKIVLYLRIVYSFDFYGHLNYPNEDSMPNKLGIIHVRGVPPAEKPDLGRSTNGEVFVAQSDIDNYNAEFEAHIEPLLKLEVLSEEDLVKLGKKDPEKAVEEFIEMNTVELGKDKWLCPLSGKKFKGAEIISLDLDLNLENDNAIVSSSYFKTLREHVVRMIPFGVAVIQTCSLPNWSA</sequence>
<name>A0A7E4W112_PANRE</name>
<evidence type="ECO:0000256" key="3">
    <source>
        <dbReference type="ARBA" id="ARBA00023242"/>
    </source>
</evidence>
<reference evidence="5" key="1">
    <citation type="journal article" date="2013" name="Genetics">
        <title>The draft genome and transcriptome of Panagrellus redivivus are shaped by the harsh demands of a free-living lifestyle.</title>
        <authorList>
            <person name="Srinivasan J."/>
            <person name="Dillman A.R."/>
            <person name="Macchietto M.G."/>
            <person name="Heikkinen L."/>
            <person name="Lakso M."/>
            <person name="Fracchia K.M."/>
            <person name="Antoshechkin I."/>
            <person name="Mortazavi A."/>
            <person name="Wong G."/>
            <person name="Sternberg P.W."/>
        </authorList>
    </citation>
    <scope>NUCLEOTIDE SEQUENCE [LARGE SCALE GENOMIC DNA]</scope>
    <source>
        <strain evidence="5">MT8872</strain>
    </source>
</reference>
<feature type="domain" description="SERRATE/Ars2 C-terminal" evidence="4">
    <location>
        <begin position="390"/>
        <end position="463"/>
    </location>
</feature>
<comment type="subcellular location">
    <subcellularLocation>
        <location evidence="1">Nucleus</location>
    </subcellularLocation>
</comment>
<organism evidence="5 6">
    <name type="scientific">Panagrellus redivivus</name>
    <name type="common">Microworm</name>
    <dbReference type="NCBI Taxonomy" id="6233"/>
    <lineage>
        <taxon>Eukaryota</taxon>
        <taxon>Metazoa</taxon>
        <taxon>Ecdysozoa</taxon>
        <taxon>Nematoda</taxon>
        <taxon>Chromadorea</taxon>
        <taxon>Rhabditida</taxon>
        <taxon>Tylenchina</taxon>
        <taxon>Panagrolaimomorpha</taxon>
        <taxon>Panagrolaimoidea</taxon>
        <taxon>Panagrolaimidae</taxon>
        <taxon>Panagrellus</taxon>
    </lineage>
</organism>
<dbReference type="WBParaSite" id="Pan_g5720.t1">
    <property type="protein sequence ID" value="Pan_g5720.t1"/>
    <property type="gene ID" value="Pan_g5720"/>
</dbReference>
<proteinExistence type="inferred from homology"/>
<comment type="similarity">
    <text evidence="2">Belongs to the ARS2 family.</text>
</comment>
<dbReference type="InterPro" id="IPR007042">
    <property type="entry name" value="SERRATE/Ars2_C"/>
</dbReference>
<dbReference type="InterPro" id="IPR039727">
    <property type="entry name" value="SE/Ars2"/>
</dbReference>
<dbReference type="InterPro" id="IPR035979">
    <property type="entry name" value="RBD_domain_sf"/>
</dbReference>
<dbReference type="Proteomes" id="UP000492821">
    <property type="component" value="Unassembled WGS sequence"/>
</dbReference>
<dbReference type="PANTHER" id="PTHR13165:SF0">
    <property type="entry name" value="SERRATE RNA EFFECTOR MOLECULE HOMOLOG"/>
    <property type="match status" value="1"/>
</dbReference>
<accession>A0A7E4W112</accession>
<dbReference type="GO" id="GO:0016604">
    <property type="term" value="C:nuclear body"/>
    <property type="evidence" value="ECO:0007669"/>
    <property type="project" value="TreeGrafter"/>
</dbReference>
<evidence type="ECO:0000313" key="5">
    <source>
        <dbReference type="Proteomes" id="UP000492821"/>
    </source>
</evidence>
<evidence type="ECO:0000259" key="4">
    <source>
        <dbReference type="Pfam" id="PF04959"/>
    </source>
</evidence>
<dbReference type="SUPFAM" id="SSF54928">
    <property type="entry name" value="RNA-binding domain, RBD"/>
    <property type="match status" value="1"/>
</dbReference>
<keyword evidence="3" id="KW-0539">Nucleus</keyword>
<protein>
    <submittedName>
        <fullName evidence="6">ARS2 domain-containing protein</fullName>
    </submittedName>
</protein>
<dbReference type="GO" id="GO:0031053">
    <property type="term" value="P:primary miRNA processing"/>
    <property type="evidence" value="ECO:0007669"/>
    <property type="project" value="TreeGrafter"/>
</dbReference>
<keyword evidence="5" id="KW-1185">Reference proteome</keyword>
<evidence type="ECO:0000256" key="2">
    <source>
        <dbReference type="ARBA" id="ARBA00005407"/>
    </source>
</evidence>
<dbReference type="AlphaFoldDB" id="A0A7E4W112"/>
<reference evidence="6" key="2">
    <citation type="submission" date="2020-10" db="UniProtKB">
        <authorList>
            <consortium name="WormBaseParasite"/>
        </authorList>
    </citation>
    <scope>IDENTIFICATION</scope>
</reference>